<keyword evidence="4 6" id="KW-1133">Transmembrane helix</keyword>
<feature type="transmembrane region" description="Helical" evidence="6">
    <location>
        <begin position="164"/>
        <end position="184"/>
    </location>
</feature>
<evidence type="ECO:0000256" key="6">
    <source>
        <dbReference type="SAM" id="Phobius"/>
    </source>
</evidence>
<evidence type="ECO:0000313" key="9">
    <source>
        <dbReference type="Proteomes" id="UP000006251"/>
    </source>
</evidence>
<keyword evidence="9" id="KW-1185">Reference proteome</keyword>
<dbReference type="AlphaFoldDB" id="K6ZB27"/>
<feature type="transmembrane region" description="Helical" evidence="6">
    <location>
        <begin position="76"/>
        <end position="95"/>
    </location>
</feature>
<dbReference type="Pfam" id="PF07690">
    <property type="entry name" value="MFS_1"/>
    <property type="match status" value="1"/>
</dbReference>
<feature type="transmembrane region" description="Helical" evidence="6">
    <location>
        <begin position="397"/>
        <end position="414"/>
    </location>
</feature>
<feature type="transmembrane region" description="Helical" evidence="6">
    <location>
        <begin position="325"/>
        <end position="344"/>
    </location>
</feature>
<keyword evidence="5 6" id="KW-0472">Membrane</keyword>
<keyword evidence="3 6" id="KW-0812">Transmembrane</keyword>
<protein>
    <recommendedName>
        <fullName evidence="7">Major facilitator superfamily (MFS) profile domain-containing protein</fullName>
    </recommendedName>
</protein>
<gene>
    <name evidence="8" type="ORF">GPAL_0697</name>
</gene>
<dbReference type="Gene3D" id="1.20.1250.20">
    <property type="entry name" value="MFS general substrate transporter like domains"/>
    <property type="match status" value="1"/>
</dbReference>
<dbReference type="SUPFAM" id="SSF103473">
    <property type="entry name" value="MFS general substrate transporter"/>
    <property type="match status" value="1"/>
</dbReference>
<dbReference type="PRINTS" id="PR01036">
    <property type="entry name" value="TCRTETB"/>
</dbReference>
<evidence type="ECO:0000259" key="7">
    <source>
        <dbReference type="PROSITE" id="PS50850"/>
    </source>
</evidence>
<dbReference type="GO" id="GO:0022857">
    <property type="term" value="F:transmembrane transporter activity"/>
    <property type="evidence" value="ECO:0007669"/>
    <property type="project" value="InterPro"/>
</dbReference>
<dbReference type="InterPro" id="IPR011701">
    <property type="entry name" value="MFS"/>
</dbReference>
<evidence type="ECO:0000256" key="5">
    <source>
        <dbReference type="ARBA" id="ARBA00023136"/>
    </source>
</evidence>
<name>K6ZB27_9ALTE</name>
<accession>K6ZB27</accession>
<organism evidence="8 9">
    <name type="scientific">Brumicola pallidula DSM 14239 = ACAM 615</name>
    <dbReference type="NCBI Taxonomy" id="1121922"/>
    <lineage>
        <taxon>Bacteria</taxon>
        <taxon>Pseudomonadati</taxon>
        <taxon>Pseudomonadota</taxon>
        <taxon>Gammaproteobacteria</taxon>
        <taxon>Alteromonadales</taxon>
        <taxon>Alteromonadaceae</taxon>
        <taxon>Brumicola</taxon>
    </lineage>
</organism>
<dbReference type="PANTHER" id="PTHR42718">
    <property type="entry name" value="MAJOR FACILITATOR SUPERFAMILY MULTIDRUG TRANSPORTER MFSC"/>
    <property type="match status" value="1"/>
</dbReference>
<feature type="transmembrane region" description="Helical" evidence="6">
    <location>
        <begin position="196"/>
        <end position="215"/>
    </location>
</feature>
<feature type="transmembrane region" description="Helical" evidence="6">
    <location>
        <begin position="295"/>
        <end position="313"/>
    </location>
</feature>
<dbReference type="STRING" id="1121922.GCA_000428905_01800"/>
<feature type="transmembrane region" description="Helical" evidence="6">
    <location>
        <begin position="46"/>
        <end position="64"/>
    </location>
</feature>
<dbReference type="PROSITE" id="PS50850">
    <property type="entry name" value="MFS"/>
    <property type="match status" value="1"/>
</dbReference>
<dbReference type="EMBL" id="BAEQ01000014">
    <property type="protein sequence ID" value="GAC27577.1"/>
    <property type="molecule type" value="Genomic_DNA"/>
</dbReference>
<dbReference type="CDD" id="cd17321">
    <property type="entry name" value="MFS_MMR_MDR_like"/>
    <property type="match status" value="1"/>
</dbReference>
<dbReference type="Proteomes" id="UP000006251">
    <property type="component" value="Unassembled WGS sequence"/>
</dbReference>
<feature type="transmembrane region" description="Helical" evidence="6">
    <location>
        <begin position="134"/>
        <end position="152"/>
    </location>
</feature>
<evidence type="ECO:0000256" key="3">
    <source>
        <dbReference type="ARBA" id="ARBA00022692"/>
    </source>
</evidence>
<sequence length="455" mass="48910">MSRLPVTTIALIAVCTGYLIAPMGLAAVNVAIPVLAEDLQASATKVSWLPTLYILANVAFMLPFGKLADNFGRKRIYALGLSLNALSAFMCAIGTNIDWILFWRFIQGAAGAMIFSTGVAIITSVTPSKKRGAALGFLAACVYIGLTLAPAVGGWLTELLGWRAVFYFQIPLVIALLIFIKYKLHGEWKNQHHSRFDWIGSAIFITFACTLVYGLSKLPSLLGVGLLASSLLSLAAFIVHQSRDKQPLIRVQMFRESRVFSLSLSTSFLMYGSNFAIIFLLSLYLQYIKGFGPAYAGQILLMQALCMAIMAPIAGKLADRFQPRIIATLGCAIVAVGFMFLIQIDTQTTAFYIGGSLGLVGLGFGLFSTPNNSAIMGAVKEQEVGVASASMNLSRTIGNLVGMSLVNLMMHYYIGDANFGPESNPALMSTISLALLMSLSFVIVATVISAVRGKQ</sequence>
<evidence type="ECO:0000256" key="2">
    <source>
        <dbReference type="ARBA" id="ARBA00022448"/>
    </source>
</evidence>
<dbReference type="Gene3D" id="1.20.1720.10">
    <property type="entry name" value="Multidrug resistance protein D"/>
    <property type="match status" value="1"/>
</dbReference>
<dbReference type="GO" id="GO:0016020">
    <property type="term" value="C:membrane"/>
    <property type="evidence" value="ECO:0007669"/>
    <property type="project" value="UniProtKB-SubCell"/>
</dbReference>
<reference evidence="9" key="1">
    <citation type="journal article" date="2014" name="Environ. Microbiol.">
        <title>Comparative genomics of the marine bacterial genus Glaciecola reveals the high degree of genomic diversity and genomic characteristic for cold adaptation.</title>
        <authorList>
            <person name="Qin Q.L."/>
            <person name="Xie B.B."/>
            <person name="Yu Y."/>
            <person name="Shu Y.L."/>
            <person name="Rong J.C."/>
            <person name="Zhang Y.J."/>
            <person name="Zhao D.L."/>
            <person name="Chen X.L."/>
            <person name="Zhang X.Y."/>
            <person name="Chen B."/>
            <person name="Zhou B.C."/>
            <person name="Zhang Y.Z."/>
        </authorList>
    </citation>
    <scope>NUCLEOTIDE SEQUENCE [LARGE SCALE GENOMIC DNA]</scope>
    <source>
        <strain evidence="9">ACAM 615</strain>
    </source>
</reference>
<feature type="transmembrane region" description="Helical" evidence="6">
    <location>
        <begin position="221"/>
        <end position="239"/>
    </location>
</feature>
<proteinExistence type="predicted"/>
<evidence type="ECO:0000256" key="1">
    <source>
        <dbReference type="ARBA" id="ARBA00004141"/>
    </source>
</evidence>
<comment type="caution">
    <text evidence="8">The sequence shown here is derived from an EMBL/GenBank/DDBJ whole genome shotgun (WGS) entry which is preliminary data.</text>
</comment>
<dbReference type="OrthoDB" id="9812221at2"/>
<feature type="domain" description="Major facilitator superfamily (MFS) profile" evidence="7">
    <location>
        <begin position="10"/>
        <end position="452"/>
    </location>
</feature>
<dbReference type="PANTHER" id="PTHR42718:SF9">
    <property type="entry name" value="MAJOR FACILITATOR SUPERFAMILY MULTIDRUG TRANSPORTER MFSC"/>
    <property type="match status" value="1"/>
</dbReference>
<feature type="transmembrane region" description="Helical" evidence="6">
    <location>
        <begin position="259"/>
        <end position="283"/>
    </location>
</feature>
<dbReference type="RefSeq" id="WP_006009308.1">
    <property type="nucleotide sequence ID" value="NZ_AUAV01000008.1"/>
</dbReference>
<feature type="transmembrane region" description="Helical" evidence="6">
    <location>
        <begin position="101"/>
        <end position="122"/>
    </location>
</feature>
<feature type="transmembrane region" description="Helical" evidence="6">
    <location>
        <begin position="426"/>
        <end position="451"/>
    </location>
</feature>
<dbReference type="InterPro" id="IPR020846">
    <property type="entry name" value="MFS_dom"/>
</dbReference>
<feature type="transmembrane region" description="Helical" evidence="6">
    <location>
        <begin position="350"/>
        <end position="367"/>
    </location>
</feature>
<dbReference type="InterPro" id="IPR036259">
    <property type="entry name" value="MFS_trans_sf"/>
</dbReference>
<keyword evidence="2" id="KW-0813">Transport</keyword>
<evidence type="ECO:0000313" key="8">
    <source>
        <dbReference type="EMBL" id="GAC27577.1"/>
    </source>
</evidence>
<evidence type="ECO:0000256" key="4">
    <source>
        <dbReference type="ARBA" id="ARBA00022989"/>
    </source>
</evidence>
<comment type="subcellular location">
    <subcellularLocation>
        <location evidence="1">Membrane</location>
        <topology evidence="1">Multi-pass membrane protein</topology>
    </subcellularLocation>
</comment>